<dbReference type="Pfam" id="PF07715">
    <property type="entry name" value="Plug"/>
    <property type="match status" value="1"/>
</dbReference>
<dbReference type="GO" id="GO:0015344">
    <property type="term" value="F:siderophore uptake transmembrane transporter activity"/>
    <property type="evidence" value="ECO:0007669"/>
    <property type="project" value="TreeGrafter"/>
</dbReference>
<keyword evidence="6 11" id="KW-0798">TonB box</keyword>
<feature type="domain" description="TonB-dependent receptor-like beta-barrel" evidence="12">
    <location>
        <begin position="174"/>
        <end position="641"/>
    </location>
</feature>
<keyword evidence="9 10" id="KW-0998">Cell outer membrane</keyword>
<keyword evidence="8" id="KW-0675">Receptor</keyword>
<gene>
    <name evidence="14" type="ORF">A8C56_12015</name>
</gene>
<dbReference type="PANTHER" id="PTHR30069">
    <property type="entry name" value="TONB-DEPENDENT OUTER MEMBRANE RECEPTOR"/>
    <property type="match status" value="1"/>
</dbReference>
<evidence type="ECO:0000259" key="12">
    <source>
        <dbReference type="Pfam" id="PF00593"/>
    </source>
</evidence>
<dbReference type="Gene3D" id="2.170.130.10">
    <property type="entry name" value="TonB-dependent receptor, plug domain"/>
    <property type="match status" value="1"/>
</dbReference>
<dbReference type="InterPro" id="IPR039426">
    <property type="entry name" value="TonB-dep_rcpt-like"/>
</dbReference>
<evidence type="ECO:0000313" key="14">
    <source>
        <dbReference type="EMBL" id="ANH81605.1"/>
    </source>
</evidence>
<dbReference type="Proteomes" id="UP000077667">
    <property type="component" value="Chromosome"/>
</dbReference>
<evidence type="ECO:0000256" key="6">
    <source>
        <dbReference type="ARBA" id="ARBA00023077"/>
    </source>
</evidence>
<evidence type="ECO:0000256" key="5">
    <source>
        <dbReference type="ARBA" id="ARBA00022729"/>
    </source>
</evidence>
<evidence type="ECO:0000313" key="15">
    <source>
        <dbReference type="Proteomes" id="UP000077667"/>
    </source>
</evidence>
<organism evidence="14 15">
    <name type="scientific">Niabella ginsenosidivorans</name>
    <dbReference type="NCBI Taxonomy" id="1176587"/>
    <lineage>
        <taxon>Bacteria</taxon>
        <taxon>Pseudomonadati</taxon>
        <taxon>Bacteroidota</taxon>
        <taxon>Chitinophagia</taxon>
        <taxon>Chitinophagales</taxon>
        <taxon>Chitinophagaceae</taxon>
        <taxon>Niabella</taxon>
    </lineage>
</organism>
<dbReference type="RefSeq" id="WP_067756235.1">
    <property type="nucleotide sequence ID" value="NZ_CP015772.1"/>
</dbReference>
<dbReference type="InterPro" id="IPR036942">
    <property type="entry name" value="Beta-barrel_TonB_sf"/>
</dbReference>
<evidence type="ECO:0008006" key="16">
    <source>
        <dbReference type="Google" id="ProtNLM"/>
    </source>
</evidence>
<dbReference type="PANTHER" id="PTHR30069:SF29">
    <property type="entry name" value="HEMOGLOBIN AND HEMOGLOBIN-HAPTOGLOBIN-BINDING PROTEIN 1-RELATED"/>
    <property type="match status" value="1"/>
</dbReference>
<dbReference type="InterPro" id="IPR037066">
    <property type="entry name" value="Plug_dom_sf"/>
</dbReference>
<keyword evidence="5" id="KW-0732">Signal</keyword>
<evidence type="ECO:0000256" key="8">
    <source>
        <dbReference type="ARBA" id="ARBA00023170"/>
    </source>
</evidence>
<reference evidence="14 15" key="1">
    <citation type="submission" date="2016-05" db="EMBL/GenBank/DDBJ databases">
        <title>Niabella ginsenosidivorans BS26 whole genome sequencing.</title>
        <authorList>
            <person name="Im W.T."/>
            <person name="Siddiqi M.Z."/>
        </authorList>
    </citation>
    <scope>NUCLEOTIDE SEQUENCE [LARGE SCALE GENOMIC DNA]</scope>
    <source>
        <strain evidence="14 15">BS26</strain>
    </source>
</reference>
<dbReference type="Pfam" id="PF00593">
    <property type="entry name" value="TonB_dep_Rec_b-barrel"/>
    <property type="match status" value="1"/>
</dbReference>
<keyword evidence="7 10" id="KW-0472">Membrane</keyword>
<dbReference type="KEGG" id="nia:A8C56_12015"/>
<dbReference type="STRING" id="1176587.A8C56_12015"/>
<dbReference type="InterPro" id="IPR000531">
    <property type="entry name" value="Beta-barrel_TonB"/>
</dbReference>
<sequence length="667" mass="75054">MRYLQYILLLILGSQWHPVLGQTTTKDTLLPEVNISGKNQKQNITGILPQQTISGDDLAKLNSLSVADAVKYFPGVNVKDYGGISGLKTVSVRSLGANYTAVLYDGLALPEGQGGQIDLGKFSISNLSGITLQNAQPSELLNTARAFASASVVSLQTTANSSTPYLSDSFNIGLQGGSFRYMNPNADITVKLADKWGFNATADYTNTEGDYPYTDYTNNLKLRRKNSDITSVRAEANLFYREASDNKFNLKTYYYYSDRGLPGAVIYDNFYAAERLKDENLFLQSSYQKKITATTQVLLNGRFWHSMNDYRDPHLTDNSLNYENRFLQNEFYLSAAIQQQISGRISAAYSGDYYYTNLFRKDSFAERQSFPAPSRDTWLNNLSLKFAAANLELQANLLHTYIRNHTRLGEAGTALNRLNPTVSIKWQPVAGLPLRLRMFYKNIFRAPTFNDLYYTTVGNTQLKPETANQYNIGATYALHVGNLLRELNVTADAYYNDVKNKIIAIPRQNLFQWSMQNLGIVQIRGIDIAVATVFEKIKRWEIKAALAYTYQHATDHTDPGKAAYGNQIPYTPEHSGSLRLSGSNGRFSASYNIQASSYRYTTGEQLSDGYLKGWGLHDINFRYALPLRSTRLLFSAELNNIFNAQYEIVKFYPMPGINYRLGAAVQF</sequence>
<evidence type="ECO:0000256" key="3">
    <source>
        <dbReference type="ARBA" id="ARBA00022452"/>
    </source>
</evidence>
<comment type="subcellular location">
    <subcellularLocation>
        <location evidence="1 10">Cell outer membrane</location>
        <topology evidence="1 10">Multi-pass membrane protein</topology>
    </subcellularLocation>
</comment>
<dbReference type="OrthoDB" id="9762903at2"/>
<keyword evidence="15" id="KW-1185">Reference proteome</keyword>
<name>A0A1A9I2P9_9BACT</name>
<evidence type="ECO:0000256" key="7">
    <source>
        <dbReference type="ARBA" id="ARBA00023136"/>
    </source>
</evidence>
<evidence type="ECO:0000256" key="10">
    <source>
        <dbReference type="PROSITE-ProRule" id="PRU01360"/>
    </source>
</evidence>
<dbReference type="EMBL" id="CP015772">
    <property type="protein sequence ID" value="ANH81605.1"/>
    <property type="molecule type" value="Genomic_DNA"/>
</dbReference>
<dbReference type="AlphaFoldDB" id="A0A1A9I2P9"/>
<dbReference type="SUPFAM" id="SSF56935">
    <property type="entry name" value="Porins"/>
    <property type="match status" value="1"/>
</dbReference>
<accession>A0A1A9I2P9</accession>
<keyword evidence="3 10" id="KW-1134">Transmembrane beta strand</keyword>
<dbReference type="GO" id="GO:0009279">
    <property type="term" value="C:cell outer membrane"/>
    <property type="evidence" value="ECO:0007669"/>
    <property type="project" value="UniProtKB-SubCell"/>
</dbReference>
<evidence type="ECO:0000256" key="9">
    <source>
        <dbReference type="ARBA" id="ARBA00023237"/>
    </source>
</evidence>
<protein>
    <recommendedName>
        <fullName evidence="16">TonB-dependent receptor</fullName>
    </recommendedName>
</protein>
<keyword evidence="2 10" id="KW-0813">Transport</keyword>
<comment type="similarity">
    <text evidence="10 11">Belongs to the TonB-dependent receptor family.</text>
</comment>
<evidence type="ECO:0000259" key="13">
    <source>
        <dbReference type="Pfam" id="PF07715"/>
    </source>
</evidence>
<evidence type="ECO:0000256" key="2">
    <source>
        <dbReference type="ARBA" id="ARBA00022448"/>
    </source>
</evidence>
<dbReference type="GO" id="GO:0044718">
    <property type="term" value="P:siderophore transmembrane transport"/>
    <property type="evidence" value="ECO:0007669"/>
    <property type="project" value="TreeGrafter"/>
</dbReference>
<dbReference type="Gene3D" id="2.40.170.20">
    <property type="entry name" value="TonB-dependent receptor, beta-barrel domain"/>
    <property type="match status" value="1"/>
</dbReference>
<dbReference type="PROSITE" id="PS52016">
    <property type="entry name" value="TONB_DEPENDENT_REC_3"/>
    <property type="match status" value="1"/>
</dbReference>
<feature type="domain" description="TonB-dependent receptor plug" evidence="13">
    <location>
        <begin position="51"/>
        <end position="141"/>
    </location>
</feature>
<keyword evidence="4 10" id="KW-0812">Transmembrane</keyword>
<evidence type="ECO:0000256" key="1">
    <source>
        <dbReference type="ARBA" id="ARBA00004571"/>
    </source>
</evidence>
<dbReference type="InterPro" id="IPR012910">
    <property type="entry name" value="Plug_dom"/>
</dbReference>
<proteinExistence type="inferred from homology"/>
<evidence type="ECO:0000256" key="11">
    <source>
        <dbReference type="RuleBase" id="RU003357"/>
    </source>
</evidence>
<evidence type="ECO:0000256" key="4">
    <source>
        <dbReference type="ARBA" id="ARBA00022692"/>
    </source>
</evidence>